<evidence type="ECO:0000256" key="3">
    <source>
        <dbReference type="ARBA" id="ARBA00022475"/>
    </source>
</evidence>
<dbReference type="InterPro" id="IPR010920">
    <property type="entry name" value="LSM_dom_sf"/>
</dbReference>
<feature type="transmembrane region" description="Helical" evidence="7">
    <location>
        <begin position="91"/>
        <end position="120"/>
    </location>
</feature>
<dbReference type="PANTHER" id="PTHR30460">
    <property type="entry name" value="MODERATE CONDUCTANCE MECHANOSENSITIVE CHANNEL YBIO"/>
    <property type="match status" value="1"/>
</dbReference>
<dbReference type="Pfam" id="PF00924">
    <property type="entry name" value="MS_channel_2nd"/>
    <property type="match status" value="1"/>
</dbReference>
<dbReference type="Pfam" id="PF21088">
    <property type="entry name" value="MS_channel_1st"/>
    <property type="match status" value="1"/>
</dbReference>
<keyword evidence="6 7" id="KW-0472">Membrane</keyword>
<evidence type="ECO:0000256" key="1">
    <source>
        <dbReference type="ARBA" id="ARBA00004651"/>
    </source>
</evidence>
<dbReference type="InterPro" id="IPR045276">
    <property type="entry name" value="YbiO_bact"/>
</dbReference>
<dbReference type="SUPFAM" id="SSF50182">
    <property type="entry name" value="Sm-like ribonucleoproteins"/>
    <property type="match status" value="1"/>
</dbReference>
<comment type="subcellular location">
    <subcellularLocation>
        <location evidence="1">Cell membrane</location>
        <topology evidence="1">Multi-pass membrane protein</topology>
    </subcellularLocation>
</comment>
<feature type="transmembrane region" description="Helical" evidence="7">
    <location>
        <begin position="66"/>
        <end position="85"/>
    </location>
</feature>
<dbReference type="GO" id="GO:0008381">
    <property type="term" value="F:mechanosensitive monoatomic ion channel activity"/>
    <property type="evidence" value="ECO:0007669"/>
    <property type="project" value="InterPro"/>
</dbReference>
<dbReference type="AlphaFoldDB" id="A0A9J6RAZ2"/>
<dbReference type="Gene3D" id="3.30.70.100">
    <property type="match status" value="1"/>
</dbReference>
<dbReference type="InterPro" id="IPR006685">
    <property type="entry name" value="MscS_channel_2nd"/>
</dbReference>
<evidence type="ECO:0000256" key="4">
    <source>
        <dbReference type="ARBA" id="ARBA00022692"/>
    </source>
</evidence>
<dbReference type="Gene3D" id="2.30.30.60">
    <property type="match status" value="1"/>
</dbReference>
<evidence type="ECO:0000256" key="2">
    <source>
        <dbReference type="ARBA" id="ARBA00008017"/>
    </source>
</evidence>
<accession>A0A9J6RAZ2</accession>
<sequence>MEFTLERFLEIGKNILENNFTQIILGGVVIFTLTIILQKSVRSIFQRSKIVNGKEQATLISMTNSIIKYVATIAFLFFALGLFGIEVGSMLAGAGVLGIVIGFGAQSLIQDLLAGIFLIYEKQLKQGDWVNANGTHEGTVEEIGFRVIKIRQWSGTLVTINNGQVRTIENFNMNKMRVVESVTVSFHEDPNKVFSVLEQACVKLNSELGDYLKKDLSGEPIEPFVVFGITSLNNQFQGYQYTITGLCEDLVFFPASRQARRIIAQLLFDNKIKMAEQLVEMHTEPREKQ</sequence>
<gene>
    <name evidence="10" type="ORF">OWO01_06375</name>
</gene>
<evidence type="ECO:0000256" key="6">
    <source>
        <dbReference type="ARBA" id="ARBA00023136"/>
    </source>
</evidence>
<dbReference type="Proteomes" id="UP001084197">
    <property type="component" value="Unassembled WGS sequence"/>
</dbReference>
<keyword evidence="11" id="KW-1185">Reference proteome</keyword>
<name>A0A9J6RAZ2_9BACI</name>
<evidence type="ECO:0000256" key="7">
    <source>
        <dbReference type="SAM" id="Phobius"/>
    </source>
</evidence>
<keyword evidence="5 7" id="KW-1133">Transmembrane helix</keyword>
<evidence type="ECO:0000313" key="10">
    <source>
        <dbReference type="EMBL" id="MCZ0702832.1"/>
    </source>
</evidence>
<evidence type="ECO:0000313" key="11">
    <source>
        <dbReference type="Proteomes" id="UP001084197"/>
    </source>
</evidence>
<dbReference type="InterPro" id="IPR023408">
    <property type="entry name" value="MscS_beta-dom_sf"/>
</dbReference>
<dbReference type="PANTHER" id="PTHR30460:SF1">
    <property type="entry name" value="MECHANOSENSITIVE ION CHANNEL"/>
    <property type="match status" value="1"/>
</dbReference>
<keyword evidence="4 7" id="KW-0812">Transmembrane</keyword>
<keyword evidence="3" id="KW-1003">Cell membrane</keyword>
<protein>
    <submittedName>
        <fullName evidence="10">Mechanosensitive ion channel family protein</fullName>
    </submittedName>
</protein>
<organism evidence="10 11">
    <name type="scientific">Natronobacillus azotifigens</name>
    <dbReference type="NCBI Taxonomy" id="472978"/>
    <lineage>
        <taxon>Bacteria</taxon>
        <taxon>Bacillati</taxon>
        <taxon>Bacillota</taxon>
        <taxon>Bacilli</taxon>
        <taxon>Bacillales</taxon>
        <taxon>Bacillaceae</taxon>
        <taxon>Natronobacillus</taxon>
    </lineage>
</organism>
<dbReference type="EMBL" id="JAPRAT010000009">
    <property type="protein sequence ID" value="MCZ0702832.1"/>
    <property type="molecule type" value="Genomic_DNA"/>
</dbReference>
<dbReference type="InterPro" id="IPR011014">
    <property type="entry name" value="MscS_channel_TM-2"/>
</dbReference>
<dbReference type="Gene3D" id="1.10.287.1260">
    <property type="match status" value="1"/>
</dbReference>
<dbReference type="RefSeq" id="WP_268779603.1">
    <property type="nucleotide sequence ID" value="NZ_JAPRAT010000009.1"/>
</dbReference>
<evidence type="ECO:0000259" key="8">
    <source>
        <dbReference type="Pfam" id="PF00924"/>
    </source>
</evidence>
<feature type="domain" description="Mechanosensitive ion channel transmembrane helices 2/3" evidence="9">
    <location>
        <begin position="66"/>
        <end position="106"/>
    </location>
</feature>
<comment type="similarity">
    <text evidence="2">Belongs to the MscS (TC 1.A.23) family.</text>
</comment>
<feature type="domain" description="Mechanosensitive ion channel MscS" evidence="8">
    <location>
        <begin position="108"/>
        <end position="172"/>
    </location>
</feature>
<dbReference type="InterPro" id="IPR049142">
    <property type="entry name" value="MS_channel_1st"/>
</dbReference>
<evidence type="ECO:0000259" key="9">
    <source>
        <dbReference type="Pfam" id="PF21088"/>
    </source>
</evidence>
<feature type="transmembrane region" description="Helical" evidence="7">
    <location>
        <begin position="20"/>
        <end position="37"/>
    </location>
</feature>
<dbReference type="SUPFAM" id="SSF82861">
    <property type="entry name" value="Mechanosensitive channel protein MscS (YggB), transmembrane region"/>
    <property type="match status" value="1"/>
</dbReference>
<evidence type="ECO:0000256" key="5">
    <source>
        <dbReference type="ARBA" id="ARBA00022989"/>
    </source>
</evidence>
<reference evidence="10" key="1">
    <citation type="submission" date="2022-11" db="EMBL/GenBank/DDBJ databases">
        <title>WGS of Natronobacillus azotifigens 24KS-1, an anaerobic diazotrophic haloalkaliphile from soda-rich habitats.</title>
        <authorList>
            <person name="Sorokin D.Y."/>
            <person name="Merkel A.Y."/>
        </authorList>
    </citation>
    <scope>NUCLEOTIDE SEQUENCE</scope>
    <source>
        <strain evidence="10">24KS-1</strain>
    </source>
</reference>
<comment type="caution">
    <text evidence="10">The sequence shown here is derived from an EMBL/GenBank/DDBJ whole genome shotgun (WGS) entry which is preliminary data.</text>
</comment>
<proteinExistence type="inferred from homology"/>
<dbReference type="GO" id="GO:0005886">
    <property type="term" value="C:plasma membrane"/>
    <property type="evidence" value="ECO:0007669"/>
    <property type="project" value="UniProtKB-SubCell"/>
</dbReference>